<sequence length="621" mass="67238">MARNQFVDALKLFLDTADPGELENLALRLKPYRITSLQVQRPDGGPSARSIPVIVLDDGRKTPEPTPSLQRHIESITAVSQQISLPKAAPPSLSSPALTTPGDSFFDFTSLPWNSMNPACPTSPGNIELSIEDMILDDDQIAELTAEFSMPGTPGFHQALQDVGIPITPPYSDFFDPNNTPSTLSNDPYSPSTFLDSPITTPPSSDAGDFVNTPINSNFSNPAGDSTATSNTKSTNVSTPRAQAKINRRKSNPNRPRRSLTAASITQAILSSSTNLTNSHVPSPSQSPSPAAAALVFSSCIRKDYLDFLKANLPEWVRDGLWRSSSPLSNNHHTKAGREKPTCFMMMGNSTPTNHRPPSAVYSAHNSSGNLTPSGPSSSSSSTYGFLENIYSCVSQLDSRIETDQVRKRVALVLLHSEYLESYQDWKATRQGLSHTYPAPSTTGAGNTINIKGGVGRGDMTLMIDNILEQTTPGWEDLSPKRKLQLRALFHERKRYGKRWAVFREEVGCAILLVCSGQLGNMVSNTKVTMAALKGIAHAIRDSAPIMEVLRVLEPLAVALVNNDAYMQFRDDSGTHGRGQGGGGVEQMIRQFEELQARRGFDAGVGVGAEGCGTDDDEDME</sequence>
<protein>
    <submittedName>
        <fullName evidence="2">Uncharacterized protein</fullName>
    </submittedName>
</protein>
<dbReference type="Proteomes" id="UP001301769">
    <property type="component" value="Unassembled WGS sequence"/>
</dbReference>
<feature type="region of interest" description="Disordered" evidence="1">
    <location>
        <begin position="171"/>
        <end position="261"/>
    </location>
</feature>
<evidence type="ECO:0000256" key="1">
    <source>
        <dbReference type="SAM" id="MobiDB-lite"/>
    </source>
</evidence>
<feature type="compositionally biased region" description="Low complexity" evidence="1">
    <location>
        <begin position="366"/>
        <end position="378"/>
    </location>
</feature>
<evidence type="ECO:0000313" key="2">
    <source>
        <dbReference type="EMBL" id="KAK4210228.1"/>
    </source>
</evidence>
<dbReference type="AlphaFoldDB" id="A0AAN6Y0B0"/>
<comment type="caution">
    <text evidence="2">The sequence shown here is derived from an EMBL/GenBank/DDBJ whole genome shotgun (WGS) entry which is preliminary data.</text>
</comment>
<proteinExistence type="predicted"/>
<evidence type="ECO:0000313" key="3">
    <source>
        <dbReference type="Proteomes" id="UP001301769"/>
    </source>
</evidence>
<reference evidence="2" key="2">
    <citation type="submission" date="2023-05" db="EMBL/GenBank/DDBJ databases">
        <authorList>
            <consortium name="Lawrence Berkeley National Laboratory"/>
            <person name="Steindorff A."/>
            <person name="Hensen N."/>
            <person name="Bonometti L."/>
            <person name="Westerberg I."/>
            <person name="Brannstrom I.O."/>
            <person name="Guillou S."/>
            <person name="Cros-Aarteil S."/>
            <person name="Calhoun S."/>
            <person name="Haridas S."/>
            <person name="Kuo A."/>
            <person name="Mondo S."/>
            <person name="Pangilinan J."/>
            <person name="Riley R."/>
            <person name="Labutti K."/>
            <person name="Andreopoulos B."/>
            <person name="Lipzen A."/>
            <person name="Chen C."/>
            <person name="Yanf M."/>
            <person name="Daum C."/>
            <person name="Ng V."/>
            <person name="Clum A."/>
            <person name="Ohm R."/>
            <person name="Martin F."/>
            <person name="Silar P."/>
            <person name="Natvig D."/>
            <person name="Lalanne C."/>
            <person name="Gautier V."/>
            <person name="Ament-Velasquez S.L."/>
            <person name="Kruys A."/>
            <person name="Hutchinson M.I."/>
            <person name="Powell A.J."/>
            <person name="Barry K."/>
            <person name="Miller A.N."/>
            <person name="Grigoriev I.V."/>
            <person name="Debuchy R."/>
            <person name="Gladieux P."/>
            <person name="Thoren M.H."/>
            <person name="Johannesson H."/>
        </authorList>
    </citation>
    <scope>NUCLEOTIDE SEQUENCE</scope>
    <source>
        <strain evidence="2">PSN293</strain>
    </source>
</reference>
<name>A0AAN6Y0B0_9PEZI</name>
<accession>A0AAN6Y0B0</accession>
<keyword evidence="3" id="KW-1185">Reference proteome</keyword>
<organism evidence="2 3">
    <name type="scientific">Rhypophila decipiens</name>
    <dbReference type="NCBI Taxonomy" id="261697"/>
    <lineage>
        <taxon>Eukaryota</taxon>
        <taxon>Fungi</taxon>
        <taxon>Dikarya</taxon>
        <taxon>Ascomycota</taxon>
        <taxon>Pezizomycotina</taxon>
        <taxon>Sordariomycetes</taxon>
        <taxon>Sordariomycetidae</taxon>
        <taxon>Sordariales</taxon>
        <taxon>Naviculisporaceae</taxon>
        <taxon>Rhypophila</taxon>
    </lineage>
</organism>
<gene>
    <name evidence="2" type="ORF">QBC37DRAFT_390657</name>
</gene>
<dbReference type="EMBL" id="MU858181">
    <property type="protein sequence ID" value="KAK4210228.1"/>
    <property type="molecule type" value="Genomic_DNA"/>
</dbReference>
<reference evidence="2" key="1">
    <citation type="journal article" date="2023" name="Mol. Phylogenet. Evol.">
        <title>Genome-scale phylogeny and comparative genomics of the fungal order Sordariales.</title>
        <authorList>
            <person name="Hensen N."/>
            <person name="Bonometti L."/>
            <person name="Westerberg I."/>
            <person name="Brannstrom I.O."/>
            <person name="Guillou S."/>
            <person name="Cros-Aarteil S."/>
            <person name="Calhoun S."/>
            <person name="Haridas S."/>
            <person name="Kuo A."/>
            <person name="Mondo S."/>
            <person name="Pangilinan J."/>
            <person name="Riley R."/>
            <person name="LaButti K."/>
            <person name="Andreopoulos B."/>
            <person name="Lipzen A."/>
            <person name="Chen C."/>
            <person name="Yan M."/>
            <person name="Daum C."/>
            <person name="Ng V."/>
            <person name="Clum A."/>
            <person name="Steindorff A."/>
            <person name="Ohm R.A."/>
            <person name="Martin F."/>
            <person name="Silar P."/>
            <person name="Natvig D.O."/>
            <person name="Lalanne C."/>
            <person name="Gautier V."/>
            <person name="Ament-Velasquez S.L."/>
            <person name="Kruys A."/>
            <person name="Hutchinson M.I."/>
            <person name="Powell A.J."/>
            <person name="Barry K."/>
            <person name="Miller A.N."/>
            <person name="Grigoriev I.V."/>
            <person name="Debuchy R."/>
            <person name="Gladieux P."/>
            <person name="Hiltunen Thoren M."/>
            <person name="Johannesson H."/>
        </authorList>
    </citation>
    <scope>NUCLEOTIDE SEQUENCE</scope>
    <source>
        <strain evidence="2">PSN293</strain>
    </source>
</reference>
<feature type="compositionally biased region" description="Polar residues" evidence="1">
    <location>
        <begin position="177"/>
        <end position="204"/>
    </location>
</feature>
<feature type="compositionally biased region" description="Polar residues" evidence="1">
    <location>
        <begin position="213"/>
        <end position="241"/>
    </location>
</feature>
<feature type="compositionally biased region" description="Basic residues" evidence="1">
    <location>
        <begin position="246"/>
        <end position="258"/>
    </location>
</feature>
<feature type="region of interest" description="Disordered" evidence="1">
    <location>
        <begin position="348"/>
        <end position="378"/>
    </location>
</feature>